<dbReference type="OrthoDB" id="510360at2759"/>
<dbReference type="Proteomes" id="UP000247498">
    <property type="component" value="Unassembled WGS sequence"/>
</dbReference>
<dbReference type="AlphaFoldDB" id="A0A2V0PGS1"/>
<keyword evidence="2" id="KW-1185">Reference proteome</keyword>
<gene>
    <name evidence="1" type="ORF">Rsub_09060</name>
</gene>
<evidence type="ECO:0000313" key="2">
    <source>
        <dbReference type="Proteomes" id="UP000247498"/>
    </source>
</evidence>
<organism evidence="1 2">
    <name type="scientific">Raphidocelis subcapitata</name>
    <dbReference type="NCBI Taxonomy" id="307507"/>
    <lineage>
        <taxon>Eukaryota</taxon>
        <taxon>Viridiplantae</taxon>
        <taxon>Chlorophyta</taxon>
        <taxon>core chlorophytes</taxon>
        <taxon>Chlorophyceae</taxon>
        <taxon>CS clade</taxon>
        <taxon>Sphaeropleales</taxon>
        <taxon>Selenastraceae</taxon>
        <taxon>Raphidocelis</taxon>
    </lineage>
</organism>
<evidence type="ECO:0000313" key="1">
    <source>
        <dbReference type="EMBL" id="GBF96265.1"/>
    </source>
</evidence>
<reference evidence="1 2" key="1">
    <citation type="journal article" date="2018" name="Sci. Rep.">
        <title>Raphidocelis subcapitata (=Pseudokirchneriella subcapitata) provides an insight into genome evolution and environmental adaptations in the Sphaeropleales.</title>
        <authorList>
            <person name="Suzuki S."/>
            <person name="Yamaguchi H."/>
            <person name="Nakajima N."/>
            <person name="Kawachi M."/>
        </authorList>
    </citation>
    <scope>NUCLEOTIDE SEQUENCE [LARGE SCALE GENOMIC DNA]</scope>
    <source>
        <strain evidence="1 2">NIES-35</strain>
    </source>
</reference>
<protein>
    <submittedName>
        <fullName evidence="1">Uncharacterized protein</fullName>
    </submittedName>
</protein>
<dbReference type="InParanoid" id="A0A2V0PGS1"/>
<comment type="caution">
    <text evidence="1">The sequence shown here is derived from an EMBL/GenBank/DDBJ whole genome shotgun (WGS) entry which is preliminary data.</text>
</comment>
<proteinExistence type="predicted"/>
<name>A0A2V0PGS1_9CHLO</name>
<accession>A0A2V0PGS1</accession>
<sequence>MAAAARQAVPELLRLVYGESPLPKLSLDQVERVLELGVRYDMAGPPWRPGRELLADDARSASRIKCDVASIEACIPPSQDYIYTPLADPLLAFVDADKSKTEPATSESLNINLVLGSDFYGPAAIATADYGFQGYLGVPGLNDTGSDSRAAAYAYNVSWEKLPPTPAASSRAYYSAIGLSDFISIYGVAPERPADTIPIVFSQPVLPSSISPGAFRVTLNDGSVVTPLAASLNPNVEYNERQTVVVIGFFGNRLAPGTPGALFPAELEVVDVPGNPLTLIGPNGFTDATGLKAASGNPYQEGKGSRMLRAKLNAYSQLGEGAPKWLQTSTANSGSDLYGDLPGLYRLRIYNNYGFSPDGIASINPDDFGTFFYLTAIDSSGRDVQIAKMGKRYKIPGYGTVKVLGLAETGPKSRDYGPDYIEDHDNQYDVILQGSPEAVRRIHSVTLPSELTVEAAASGGKRRYRAVYNPGGPGNDPSSNPPGVPFVVPSTRQVMPVQDDITAASYVTYVEVNGTAARGPDGQPVGRLLGPAVISRRTGYTVNAYIDPSGNIFYASFPVQSACNF</sequence>
<dbReference type="EMBL" id="BDRX01000077">
    <property type="protein sequence ID" value="GBF96265.1"/>
    <property type="molecule type" value="Genomic_DNA"/>
</dbReference>